<dbReference type="PROSITE" id="PS51257">
    <property type="entry name" value="PROKAR_LIPOPROTEIN"/>
    <property type="match status" value="1"/>
</dbReference>
<dbReference type="GO" id="GO:0016020">
    <property type="term" value="C:membrane"/>
    <property type="evidence" value="ECO:0007669"/>
    <property type="project" value="UniProtKB-SubCell"/>
</dbReference>
<dbReference type="Pfam" id="PF23256">
    <property type="entry name" value="CHX17_2nd"/>
    <property type="match status" value="1"/>
</dbReference>
<evidence type="ECO:0000256" key="7">
    <source>
        <dbReference type="ARBA" id="ARBA00023065"/>
    </source>
</evidence>
<organism evidence="14 15">
    <name type="scientific">Citrus x changshan-huyou</name>
    <dbReference type="NCBI Taxonomy" id="2935761"/>
    <lineage>
        <taxon>Eukaryota</taxon>
        <taxon>Viridiplantae</taxon>
        <taxon>Streptophyta</taxon>
        <taxon>Embryophyta</taxon>
        <taxon>Tracheophyta</taxon>
        <taxon>Spermatophyta</taxon>
        <taxon>Magnoliopsida</taxon>
        <taxon>eudicotyledons</taxon>
        <taxon>Gunneridae</taxon>
        <taxon>Pentapetalae</taxon>
        <taxon>rosids</taxon>
        <taxon>malvids</taxon>
        <taxon>Sapindales</taxon>
        <taxon>Rutaceae</taxon>
        <taxon>Aurantioideae</taxon>
        <taxon>Citrus</taxon>
    </lineage>
</organism>
<dbReference type="GO" id="GO:0012505">
    <property type="term" value="C:endomembrane system"/>
    <property type="evidence" value="ECO:0007669"/>
    <property type="project" value="TreeGrafter"/>
</dbReference>
<comment type="caution">
    <text evidence="14">The sequence shown here is derived from an EMBL/GenBank/DDBJ whole genome shotgun (WGS) entry which is preliminary data.</text>
</comment>
<feature type="transmembrane region" description="Helical" evidence="10">
    <location>
        <begin position="356"/>
        <end position="381"/>
    </location>
</feature>
<proteinExistence type="inferred from homology"/>
<keyword evidence="3" id="KW-0633">Potassium transport</keyword>
<evidence type="ECO:0000313" key="14">
    <source>
        <dbReference type="EMBL" id="KAK9229021.1"/>
    </source>
</evidence>
<feature type="domain" description="Cation/H+ exchanger transmembrane" evidence="11">
    <location>
        <begin position="67"/>
        <end position="437"/>
    </location>
</feature>
<sequence>MFLGRGQNIRPINGSVSITACINLPPEVNSAGLLTQFEGGVKDYKWLDYTTPRIMFLIATMLIISQAFHSVLKRFGIPIFISQIFAGLLLSRPVLQVIKVADKIITPEHVQLIGSMGNIGIAFFIFQSGVKMDISMVAKVGRKAWYIGILSVIAPLVALIPGSMVPSGGGPTGLFITPLYYMTAYPVIFCLLTHLKILNSELGRLAQSSAIVADFLSYATILFLTLSQVAYSSPPKAIQLCVYILTFIVIVMVVVRPAMLLIARMTPEGKEVSRTGLYVVVLILLLFLSFARLFYSEFTVLGLYILGLAVPHGPPLGSALVNKFDTMISGFFLPIFVTTSAMRLHDLSLHTFNSLIWHNIALASLAALVKFGACALLLLYWKMHRNDAMALALIMNIKGIVEMAFYTFASDGRYVSPNMFRFMLGVVIVTGSVVPILVRKLYDPSRKYAGYQIKKLVDCKPESELQIVSCIHVPSNIISAINLLSISSPTNESPIVVNVLHLIKLNGQATSIFVSHQSKNKNIYTYCYSENVILSFKKFGGLHWGAASINAFTAISPPDLMHDDICTLALDKLASLVILPFHRTWFIDGSLESEDQTVRNLNLCVLEKAPCSVGILIDHGNLKRPVTHTDSSSADSLSNVAMLFIGGNDDREALTFAKRMVRDNKVRLTVVHFIAASDNGDVDWETILDSEVLRGVENSEYIRYVKHVVKDGAETVKIVHSIVSEFELIIVGRRYNLESPQTSCLKQWSEFPELGILGDLLASKDLGGKCSVLVMQQQRKN</sequence>
<evidence type="ECO:0000259" key="13">
    <source>
        <dbReference type="Pfam" id="PF23259"/>
    </source>
</evidence>
<dbReference type="InterPro" id="IPR050794">
    <property type="entry name" value="CPA2_transporter"/>
</dbReference>
<feature type="transmembrane region" description="Helical" evidence="10">
    <location>
        <begin position="54"/>
        <end position="72"/>
    </location>
</feature>
<feature type="domain" description="Cation/H(+) antiporter central" evidence="12">
    <location>
        <begin position="495"/>
        <end position="620"/>
    </location>
</feature>
<evidence type="ECO:0000256" key="9">
    <source>
        <dbReference type="ARBA" id="ARBA00038341"/>
    </source>
</evidence>
<evidence type="ECO:0000256" key="1">
    <source>
        <dbReference type="ARBA" id="ARBA00004141"/>
    </source>
</evidence>
<dbReference type="Pfam" id="PF23259">
    <property type="entry name" value="CHX17_C"/>
    <property type="match status" value="1"/>
</dbReference>
<name>A0AAP0R2Z0_9ROSI</name>
<protein>
    <recommendedName>
        <fullName evidence="16">Cation/H+ exchanger domain-containing protein</fullName>
    </recommendedName>
</protein>
<evidence type="ECO:0000256" key="6">
    <source>
        <dbReference type="ARBA" id="ARBA00022989"/>
    </source>
</evidence>
<gene>
    <name evidence="14" type="ORF">WN944_021978</name>
</gene>
<feature type="transmembrane region" description="Helical" evidence="10">
    <location>
        <begin position="275"/>
        <end position="295"/>
    </location>
</feature>
<keyword evidence="5" id="KW-0630">Potassium</keyword>
<dbReference type="GO" id="GO:0015297">
    <property type="term" value="F:antiporter activity"/>
    <property type="evidence" value="ECO:0007669"/>
    <property type="project" value="InterPro"/>
</dbReference>
<dbReference type="PANTHER" id="PTHR32468:SF17">
    <property type="entry name" value="CATION_H(+) ANTIPORTER 4"/>
    <property type="match status" value="1"/>
</dbReference>
<evidence type="ECO:0000256" key="10">
    <source>
        <dbReference type="SAM" id="Phobius"/>
    </source>
</evidence>
<dbReference type="PANTHER" id="PTHR32468">
    <property type="entry name" value="CATION/H + ANTIPORTER"/>
    <property type="match status" value="1"/>
</dbReference>
<dbReference type="InterPro" id="IPR057291">
    <property type="entry name" value="CHX17_2nd"/>
</dbReference>
<evidence type="ECO:0000256" key="8">
    <source>
        <dbReference type="ARBA" id="ARBA00023136"/>
    </source>
</evidence>
<evidence type="ECO:0000259" key="11">
    <source>
        <dbReference type="Pfam" id="PF00999"/>
    </source>
</evidence>
<feature type="transmembrane region" description="Helical" evidence="10">
    <location>
        <begin position="210"/>
        <end position="231"/>
    </location>
</feature>
<feature type="transmembrane region" description="Helical" evidence="10">
    <location>
        <begin position="237"/>
        <end position="263"/>
    </location>
</feature>
<accession>A0AAP0R2Z0</accession>
<feature type="transmembrane region" description="Helical" evidence="10">
    <location>
        <begin position="179"/>
        <end position="198"/>
    </location>
</feature>
<dbReference type="InterPro" id="IPR038770">
    <property type="entry name" value="Na+/solute_symporter_sf"/>
</dbReference>
<feature type="transmembrane region" description="Helical" evidence="10">
    <location>
        <begin position="301"/>
        <end position="321"/>
    </location>
</feature>
<comment type="subcellular location">
    <subcellularLocation>
        <location evidence="1">Membrane</location>
        <topology evidence="1">Multi-pass membrane protein</topology>
    </subcellularLocation>
</comment>
<dbReference type="GO" id="GO:1902600">
    <property type="term" value="P:proton transmembrane transport"/>
    <property type="evidence" value="ECO:0007669"/>
    <property type="project" value="InterPro"/>
</dbReference>
<feature type="transmembrane region" description="Helical" evidence="10">
    <location>
        <begin position="420"/>
        <end position="438"/>
    </location>
</feature>
<keyword evidence="7" id="KW-0406">Ion transport</keyword>
<feature type="transmembrane region" description="Helical" evidence="10">
    <location>
        <begin position="388"/>
        <end position="408"/>
    </location>
</feature>
<dbReference type="Gene3D" id="1.20.1530.20">
    <property type="match status" value="1"/>
</dbReference>
<evidence type="ECO:0000256" key="5">
    <source>
        <dbReference type="ARBA" id="ARBA00022958"/>
    </source>
</evidence>
<evidence type="ECO:0008006" key="16">
    <source>
        <dbReference type="Google" id="ProtNLM"/>
    </source>
</evidence>
<feature type="transmembrane region" description="Helical" evidence="10">
    <location>
        <begin position="328"/>
        <end position="344"/>
    </location>
</feature>
<dbReference type="GO" id="GO:0006885">
    <property type="term" value="P:regulation of pH"/>
    <property type="evidence" value="ECO:0007669"/>
    <property type="project" value="TreeGrafter"/>
</dbReference>
<comment type="similarity">
    <text evidence="9">Belongs to the monovalent cation:proton antiporter 2 (CPA2) transporter (TC 2.A.37) family. CHX (TC 2.A.37.4) subfamily.</text>
</comment>
<keyword evidence="15" id="KW-1185">Reference proteome</keyword>
<dbReference type="Pfam" id="PF00999">
    <property type="entry name" value="Na_H_Exchanger"/>
    <property type="match status" value="1"/>
</dbReference>
<dbReference type="InterPro" id="IPR006153">
    <property type="entry name" value="Cation/H_exchanger_TM"/>
</dbReference>
<evidence type="ECO:0000256" key="4">
    <source>
        <dbReference type="ARBA" id="ARBA00022692"/>
    </source>
</evidence>
<dbReference type="EMBL" id="JBCGBO010000001">
    <property type="protein sequence ID" value="KAK9229021.1"/>
    <property type="molecule type" value="Genomic_DNA"/>
</dbReference>
<evidence type="ECO:0000256" key="3">
    <source>
        <dbReference type="ARBA" id="ARBA00022538"/>
    </source>
</evidence>
<keyword evidence="2" id="KW-0813">Transport</keyword>
<evidence type="ECO:0000313" key="15">
    <source>
        <dbReference type="Proteomes" id="UP001428341"/>
    </source>
</evidence>
<reference evidence="14 15" key="1">
    <citation type="submission" date="2024-05" db="EMBL/GenBank/DDBJ databases">
        <title>Haplotype-resolved chromosome-level genome assembly of Huyou (Citrus changshanensis).</title>
        <authorList>
            <person name="Miao C."/>
            <person name="Chen W."/>
            <person name="Wu Y."/>
            <person name="Wang L."/>
            <person name="Zhao S."/>
            <person name="Grierson D."/>
            <person name="Xu C."/>
            <person name="Chen K."/>
        </authorList>
    </citation>
    <scope>NUCLEOTIDE SEQUENCE [LARGE SCALE GENOMIC DNA]</scope>
    <source>
        <strain evidence="14">01-14</strain>
        <tissue evidence="14">Leaf</tissue>
    </source>
</reference>
<dbReference type="InterPro" id="IPR057290">
    <property type="entry name" value="CHX17_C"/>
</dbReference>
<dbReference type="GO" id="GO:0006813">
    <property type="term" value="P:potassium ion transport"/>
    <property type="evidence" value="ECO:0007669"/>
    <property type="project" value="UniProtKB-KW"/>
</dbReference>
<dbReference type="Proteomes" id="UP001428341">
    <property type="component" value="Unassembled WGS sequence"/>
</dbReference>
<keyword evidence="6 10" id="KW-1133">Transmembrane helix</keyword>
<feature type="transmembrane region" description="Helical" evidence="10">
    <location>
        <begin position="144"/>
        <end position="164"/>
    </location>
</feature>
<feature type="transmembrane region" description="Helical" evidence="10">
    <location>
        <begin position="110"/>
        <end position="132"/>
    </location>
</feature>
<evidence type="ECO:0000259" key="12">
    <source>
        <dbReference type="Pfam" id="PF23256"/>
    </source>
</evidence>
<keyword evidence="8 10" id="KW-0472">Membrane</keyword>
<keyword evidence="4 10" id="KW-0812">Transmembrane</keyword>
<dbReference type="AlphaFoldDB" id="A0AAP0R2Z0"/>
<feature type="transmembrane region" description="Helical" evidence="10">
    <location>
        <begin position="79"/>
        <end position="98"/>
    </location>
</feature>
<evidence type="ECO:0000256" key="2">
    <source>
        <dbReference type="ARBA" id="ARBA00022448"/>
    </source>
</evidence>
<feature type="domain" description="Cation/H(+) antiporter C-terminal" evidence="13">
    <location>
        <begin position="639"/>
        <end position="778"/>
    </location>
</feature>